<dbReference type="GO" id="GO:0005886">
    <property type="term" value="C:plasma membrane"/>
    <property type="evidence" value="ECO:0007669"/>
    <property type="project" value="UniProtKB-SubCell"/>
</dbReference>
<sequence length="313" mass="32486">MSLLQLKDVSVSIGQVALLDRISLSVAKGEILGLVGESGSGKSLTALAAMGLLPLIGGRITGGAVAFDGKDMAAMTEAQRRSQRGGRIGFVTQNPMTALDPVTRIGAQIDEVSRLHLGLTRAQARARTVDLLTQLRIPEAATVANAWPHQLSGGMKQRIVIAMALAGDPDLIIADEPTTALDVTVQAQIIQILGALVRDRGLALLLITHDMGVVAQLCDRVAVLYAGRLAEEGPTAPIFAAPGHPYTRALIGCIPTEGMAKGTLQGIPGTVPGALTFPPGCRFHPRCPRAQAVCATQTPQGNPACHFPGGADA</sequence>
<dbReference type="PROSITE" id="PS50893">
    <property type="entry name" value="ABC_TRANSPORTER_2"/>
    <property type="match status" value="1"/>
</dbReference>
<dbReference type="InterPro" id="IPR003593">
    <property type="entry name" value="AAA+_ATPase"/>
</dbReference>
<dbReference type="GO" id="GO:0005524">
    <property type="term" value="F:ATP binding"/>
    <property type="evidence" value="ECO:0007669"/>
    <property type="project" value="UniProtKB-KW"/>
</dbReference>
<keyword evidence="5" id="KW-0547">Nucleotide-binding</keyword>
<keyword evidence="7" id="KW-0472">Membrane</keyword>
<dbReference type="PANTHER" id="PTHR43297:SF2">
    <property type="entry name" value="DIPEPTIDE TRANSPORT ATP-BINDING PROTEIN DPPD"/>
    <property type="match status" value="1"/>
</dbReference>
<dbReference type="PROSITE" id="PS00211">
    <property type="entry name" value="ABC_TRANSPORTER_1"/>
    <property type="match status" value="1"/>
</dbReference>
<evidence type="ECO:0000256" key="4">
    <source>
        <dbReference type="ARBA" id="ARBA00022475"/>
    </source>
</evidence>
<dbReference type="Pfam" id="PF08352">
    <property type="entry name" value="oligo_HPY"/>
    <property type="match status" value="1"/>
</dbReference>
<dbReference type="PANTHER" id="PTHR43297">
    <property type="entry name" value="OLIGOPEPTIDE TRANSPORT ATP-BINDING PROTEIN APPD"/>
    <property type="match status" value="1"/>
</dbReference>
<evidence type="ECO:0000259" key="8">
    <source>
        <dbReference type="PROSITE" id="PS50893"/>
    </source>
</evidence>
<evidence type="ECO:0000256" key="1">
    <source>
        <dbReference type="ARBA" id="ARBA00004417"/>
    </source>
</evidence>
<comment type="similarity">
    <text evidence="2">Belongs to the ABC transporter superfamily.</text>
</comment>
<dbReference type="InterPro" id="IPR013563">
    <property type="entry name" value="Oligopep_ABC_C"/>
</dbReference>
<dbReference type="AlphaFoldDB" id="A0AAE4YDA3"/>
<dbReference type="Proteomes" id="UP001193501">
    <property type="component" value="Unassembled WGS sequence"/>
</dbReference>
<accession>A0AAE4YDA3</accession>
<evidence type="ECO:0000256" key="2">
    <source>
        <dbReference type="ARBA" id="ARBA00005417"/>
    </source>
</evidence>
<organism evidence="9 10">
    <name type="scientific">Stagnihabitans tardus</name>
    <dbReference type="NCBI Taxonomy" id="2699202"/>
    <lineage>
        <taxon>Bacteria</taxon>
        <taxon>Pseudomonadati</taxon>
        <taxon>Pseudomonadota</taxon>
        <taxon>Alphaproteobacteria</taxon>
        <taxon>Rhodobacterales</taxon>
        <taxon>Paracoccaceae</taxon>
        <taxon>Stagnihabitans</taxon>
    </lineage>
</organism>
<evidence type="ECO:0000256" key="5">
    <source>
        <dbReference type="ARBA" id="ARBA00022741"/>
    </source>
</evidence>
<dbReference type="SMART" id="SM00382">
    <property type="entry name" value="AAA"/>
    <property type="match status" value="1"/>
</dbReference>
<dbReference type="SUPFAM" id="SSF52540">
    <property type="entry name" value="P-loop containing nucleoside triphosphate hydrolases"/>
    <property type="match status" value="1"/>
</dbReference>
<dbReference type="GO" id="GO:0016887">
    <property type="term" value="F:ATP hydrolysis activity"/>
    <property type="evidence" value="ECO:0007669"/>
    <property type="project" value="InterPro"/>
</dbReference>
<evidence type="ECO:0000313" key="10">
    <source>
        <dbReference type="Proteomes" id="UP001193501"/>
    </source>
</evidence>
<dbReference type="Pfam" id="PF00005">
    <property type="entry name" value="ABC_tran"/>
    <property type="match status" value="1"/>
</dbReference>
<dbReference type="Gene3D" id="3.40.50.300">
    <property type="entry name" value="P-loop containing nucleotide triphosphate hydrolases"/>
    <property type="match status" value="1"/>
</dbReference>
<reference evidence="9" key="1">
    <citation type="submission" date="2020-01" db="EMBL/GenBank/DDBJ databases">
        <authorList>
            <person name="Chen W.-M."/>
        </authorList>
    </citation>
    <scope>NUCLEOTIDE SEQUENCE</scope>
    <source>
        <strain evidence="9">CYK-10</strain>
    </source>
</reference>
<keyword evidence="10" id="KW-1185">Reference proteome</keyword>
<dbReference type="NCBIfam" id="TIGR01727">
    <property type="entry name" value="oligo_HPY"/>
    <property type="match status" value="1"/>
</dbReference>
<dbReference type="GO" id="GO:0055085">
    <property type="term" value="P:transmembrane transport"/>
    <property type="evidence" value="ECO:0007669"/>
    <property type="project" value="UniProtKB-ARBA"/>
</dbReference>
<evidence type="ECO:0000256" key="7">
    <source>
        <dbReference type="ARBA" id="ARBA00023136"/>
    </source>
</evidence>
<dbReference type="FunFam" id="3.40.50.300:FF:000016">
    <property type="entry name" value="Oligopeptide ABC transporter ATP-binding component"/>
    <property type="match status" value="1"/>
</dbReference>
<dbReference type="InterPro" id="IPR003439">
    <property type="entry name" value="ABC_transporter-like_ATP-bd"/>
</dbReference>
<comment type="caution">
    <text evidence="9">The sequence shown here is derived from an EMBL/GenBank/DDBJ whole genome shotgun (WGS) entry which is preliminary data.</text>
</comment>
<evidence type="ECO:0000313" key="9">
    <source>
        <dbReference type="EMBL" id="NBZ88184.1"/>
    </source>
</evidence>
<dbReference type="GO" id="GO:0015833">
    <property type="term" value="P:peptide transport"/>
    <property type="evidence" value="ECO:0007669"/>
    <property type="project" value="InterPro"/>
</dbReference>
<name>A0AAE4YDA3_9RHOB</name>
<dbReference type="RefSeq" id="WP_168774986.1">
    <property type="nucleotide sequence ID" value="NZ_JAABNR010000009.1"/>
</dbReference>
<gene>
    <name evidence="9" type="ORF">GV832_11395</name>
</gene>
<dbReference type="EMBL" id="JAABNR010000009">
    <property type="protein sequence ID" value="NBZ88184.1"/>
    <property type="molecule type" value="Genomic_DNA"/>
</dbReference>
<protein>
    <submittedName>
        <fullName evidence="9">ATP-binding cassette domain-containing protein</fullName>
    </submittedName>
</protein>
<keyword evidence="6 9" id="KW-0067">ATP-binding</keyword>
<evidence type="ECO:0000256" key="6">
    <source>
        <dbReference type="ARBA" id="ARBA00022840"/>
    </source>
</evidence>
<keyword evidence="4" id="KW-1003">Cell membrane</keyword>
<keyword evidence="3" id="KW-0813">Transport</keyword>
<evidence type="ECO:0000256" key="3">
    <source>
        <dbReference type="ARBA" id="ARBA00022448"/>
    </source>
</evidence>
<proteinExistence type="inferred from homology"/>
<comment type="subcellular location">
    <subcellularLocation>
        <location evidence="1">Cell inner membrane</location>
        <topology evidence="1">Peripheral membrane protein</topology>
    </subcellularLocation>
</comment>
<dbReference type="CDD" id="cd03257">
    <property type="entry name" value="ABC_NikE_OppD_transporters"/>
    <property type="match status" value="1"/>
</dbReference>
<dbReference type="InterPro" id="IPR027417">
    <property type="entry name" value="P-loop_NTPase"/>
</dbReference>
<dbReference type="InterPro" id="IPR017871">
    <property type="entry name" value="ABC_transporter-like_CS"/>
</dbReference>
<dbReference type="InterPro" id="IPR050388">
    <property type="entry name" value="ABC_Ni/Peptide_Import"/>
</dbReference>
<feature type="domain" description="ABC transporter" evidence="8">
    <location>
        <begin position="4"/>
        <end position="251"/>
    </location>
</feature>